<dbReference type="RefSeq" id="WP_048875834.1">
    <property type="nucleotide sequence ID" value="NZ_CP011126.1"/>
</dbReference>
<evidence type="ECO:0000313" key="8">
    <source>
        <dbReference type="EMBL" id="AKQ33993.1"/>
    </source>
</evidence>
<dbReference type="PANTHER" id="PTHR18895:SF74">
    <property type="entry name" value="MTRF1L RELEASE FACTOR GLUTAMINE METHYLTRANSFERASE"/>
    <property type="match status" value="1"/>
</dbReference>
<accession>A0ABM5UVN9</accession>
<dbReference type="InterPro" id="IPR050320">
    <property type="entry name" value="N5-glutamine_MTase"/>
</dbReference>
<evidence type="ECO:0000256" key="5">
    <source>
        <dbReference type="HAMAP-Rule" id="MF_02126"/>
    </source>
</evidence>
<dbReference type="EC" id="2.1.1.297" evidence="5"/>
<comment type="function">
    <text evidence="5">Methylates the class 1 translation termination release factors RF1/PrfA and RF2/PrfB on the glutamine residue of the universally conserved GGQ motif.</text>
</comment>
<feature type="binding site" evidence="5">
    <location>
        <position position="144"/>
    </location>
    <ligand>
        <name>S-adenosyl-L-methionine</name>
        <dbReference type="ChEBI" id="CHEBI:59789"/>
    </ligand>
</feature>
<gene>
    <name evidence="8" type="primary">hemK</name>
    <name evidence="5" type="synonym">prmC</name>
    <name evidence="8" type="ORF">CleRT_15040</name>
</gene>
<keyword evidence="1 5" id="KW-0489">Methyltransferase</keyword>
<evidence type="ECO:0000313" key="9">
    <source>
        <dbReference type="Proteomes" id="UP000063965"/>
    </source>
</evidence>
<evidence type="ECO:0000259" key="7">
    <source>
        <dbReference type="Pfam" id="PF17827"/>
    </source>
</evidence>
<dbReference type="InterPro" id="IPR002052">
    <property type="entry name" value="DNA_methylase_N6_adenine_CS"/>
</dbReference>
<dbReference type="NCBIfam" id="TIGR00536">
    <property type="entry name" value="hemK_fam"/>
    <property type="match status" value="1"/>
</dbReference>
<evidence type="ECO:0000259" key="6">
    <source>
        <dbReference type="Pfam" id="PF05175"/>
    </source>
</evidence>
<keyword evidence="3 5" id="KW-0949">S-adenosyl-L-methionine</keyword>
<feature type="binding site" evidence="5">
    <location>
        <begin position="121"/>
        <end position="125"/>
    </location>
    <ligand>
        <name>S-adenosyl-L-methionine</name>
        <dbReference type="ChEBI" id="CHEBI:59789"/>
    </ligand>
</feature>
<dbReference type="SUPFAM" id="SSF53335">
    <property type="entry name" value="S-adenosyl-L-methionine-dependent methyltransferases"/>
    <property type="match status" value="1"/>
</dbReference>
<dbReference type="Gene3D" id="3.40.50.150">
    <property type="entry name" value="Vaccinia Virus protein VP39"/>
    <property type="match status" value="1"/>
</dbReference>
<feature type="domain" description="Methyltransferase small" evidence="6">
    <location>
        <begin position="105"/>
        <end position="196"/>
    </location>
</feature>
<dbReference type="Proteomes" id="UP000063965">
    <property type="component" value="Chromosome"/>
</dbReference>
<evidence type="ECO:0000256" key="2">
    <source>
        <dbReference type="ARBA" id="ARBA00022679"/>
    </source>
</evidence>
<dbReference type="InterPro" id="IPR029063">
    <property type="entry name" value="SAM-dependent_MTases_sf"/>
</dbReference>
<dbReference type="InterPro" id="IPR007848">
    <property type="entry name" value="Small_mtfrase_dom"/>
</dbReference>
<feature type="binding site" evidence="5">
    <location>
        <position position="187"/>
    </location>
    <ligand>
        <name>S-adenosyl-L-methionine</name>
        <dbReference type="ChEBI" id="CHEBI:59789"/>
    </ligand>
</feature>
<dbReference type="PANTHER" id="PTHR18895">
    <property type="entry name" value="HEMK METHYLTRANSFERASE"/>
    <property type="match status" value="1"/>
</dbReference>
<comment type="similarity">
    <text evidence="5">Belongs to the protein N5-glutamine methyltransferase family. PrmC subfamily.</text>
</comment>
<evidence type="ECO:0000256" key="4">
    <source>
        <dbReference type="ARBA" id="ARBA00048391"/>
    </source>
</evidence>
<dbReference type="InterPro" id="IPR040758">
    <property type="entry name" value="PrmC_N"/>
</dbReference>
<organism evidence="8 9">
    <name type="scientific">Candidatus Coxiella mudrowiae</name>
    <dbReference type="NCBI Taxonomy" id="2054173"/>
    <lineage>
        <taxon>Bacteria</taxon>
        <taxon>Pseudomonadati</taxon>
        <taxon>Pseudomonadota</taxon>
        <taxon>Gammaproteobacteria</taxon>
        <taxon>Legionellales</taxon>
        <taxon>Coxiellaceae</taxon>
        <taxon>Coxiella</taxon>
    </lineage>
</organism>
<name>A0ABM5UVN9_9COXI</name>
<dbReference type="InterPro" id="IPR004556">
    <property type="entry name" value="HemK-like"/>
</dbReference>
<feature type="binding site" evidence="5">
    <location>
        <begin position="187"/>
        <end position="190"/>
    </location>
    <ligand>
        <name>substrate</name>
    </ligand>
</feature>
<protein>
    <recommendedName>
        <fullName evidence="5">Release factor glutamine methyltransferase</fullName>
        <shortName evidence="5">RF MTase</shortName>
        <ecNumber evidence="5">2.1.1.297</ecNumber>
    </recommendedName>
    <alternativeName>
        <fullName evidence="5">N5-glutamine methyltransferase PrmC</fullName>
    </alternativeName>
    <alternativeName>
        <fullName evidence="5">Protein-(glutamine-N5) MTase PrmC</fullName>
    </alternativeName>
    <alternativeName>
        <fullName evidence="5">Protein-glutamine N-methyltransferase PrmC</fullName>
    </alternativeName>
</protein>
<comment type="catalytic activity">
    <reaction evidence="4 5">
        <text>L-glutaminyl-[peptide chain release factor] + S-adenosyl-L-methionine = N(5)-methyl-L-glutaminyl-[peptide chain release factor] + S-adenosyl-L-homocysteine + H(+)</text>
        <dbReference type="Rhea" id="RHEA:42896"/>
        <dbReference type="Rhea" id="RHEA-COMP:10271"/>
        <dbReference type="Rhea" id="RHEA-COMP:10272"/>
        <dbReference type="ChEBI" id="CHEBI:15378"/>
        <dbReference type="ChEBI" id="CHEBI:30011"/>
        <dbReference type="ChEBI" id="CHEBI:57856"/>
        <dbReference type="ChEBI" id="CHEBI:59789"/>
        <dbReference type="ChEBI" id="CHEBI:61891"/>
        <dbReference type="EC" id="2.1.1.297"/>
    </reaction>
</comment>
<dbReference type="Pfam" id="PF17827">
    <property type="entry name" value="PrmC_N"/>
    <property type="match status" value="1"/>
</dbReference>
<dbReference type="GO" id="GO:0032259">
    <property type="term" value="P:methylation"/>
    <property type="evidence" value="ECO:0007669"/>
    <property type="project" value="UniProtKB-KW"/>
</dbReference>
<dbReference type="InterPro" id="IPR019874">
    <property type="entry name" value="RF_methyltr_PrmC"/>
</dbReference>
<proteinExistence type="inferred from homology"/>
<dbReference type="HAMAP" id="MF_02126">
    <property type="entry name" value="RF_methyltr_PrmC"/>
    <property type="match status" value="1"/>
</dbReference>
<evidence type="ECO:0000256" key="1">
    <source>
        <dbReference type="ARBA" id="ARBA00022603"/>
    </source>
</evidence>
<dbReference type="PROSITE" id="PS00092">
    <property type="entry name" value="N6_MTASE"/>
    <property type="match status" value="1"/>
</dbReference>
<feature type="domain" description="Release factor glutamine methyltransferase N-terminal" evidence="7">
    <location>
        <begin position="6"/>
        <end position="76"/>
    </location>
</feature>
<feature type="binding site" evidence="5">
    <location>
        <position position="172"/>
    </location>
    <ligand>
        <name>S-adenosyl-L-methionine</name>
        <dbReference type="ChEBI" id="CHEBI:59789"/>
    </ligand>
</feature>
<reference evidence="8 9" key="1">
    <citation type="journal article" date="2015" name="Genome Biol. Evol.">
        <title>Distinctive Genome Reduction Rates Revealed by Genomic Analyses of Two Coxiella-Like Endosymbionts in Ticks.</title>
        <authorList>
            <person name="Gottlieb Y."/>
            <person name="Lalzar I."/>
            <person name="Klasson L."/>
        </authorList>
    </citation>
    <scope>NUCLEOTIDE SEQUENCE [LARGE SCALE GENOMIC DNA]</scope>
    <source>
        <strain evidence="8 9">CRt</strain>
    </source>
</reference>
<dbReference type="Pfam" id="PF05175">
    <property type="entry name" value="MTS"/>
    <property type="match status" value="1"/>
</dbReference>
<dbReference type="NCBIfam" id="TIGR03534">
    <property type="entry name" value="RF_mod_PrmC"/>
    <property type="match status" value="1"/>
</dbReference>
<sequence length="277" mass="31333">MVSIKEMIDKIVQQLQLIGSEIAKLDAEILVGKVLKKSRTELFAYSEALLTKKQQKQIMEYGKHRLAGEPIAYIVGNKEFWSLNLTVTPDVLIPRPETEMLVEHILKLLPENEAIRIADLGTGSGAIALALAWERPHWQIDATDNSPKALKVAKTNIRRYKIKNINLYLGEWCKALPQRDYHVIVGNPPYIPDRDKHLQKLKYEPREALAGGLDGLSAIRVIIEEAQIYLRTGGWLLLEHGFDQSEKISILMQDVGYQSVKDYKDLAGLARMVVGKK</sequence>
<keyword evidence="2 5" id="KW-0808">Transferase</keyword>
<dbReference type="CDD" id="cd02440">
    <property type="entry name" value="AdoMet_MTases"/>
    <property type="match status" value="1"/>
</dbReference>
<evidence type="ECO:0000256" key="3">
    <source>
        <dbReference type="ARBA" id="ARBA00022691"/>
    </source>
</evidence>
<keyword evidence="9" id="KW-1185">Reference proteome</keyword>
<dbReference type="GO" id="GO:0008168">
    <property type="term" value="F:methyltransferase activity"/>
    <property type="evidence" value="ECO:0007669"/>
    <property type="project" value="UniProtKB-KW"/>
</dbReference>
<dbReference type="Gene3D" id="1.10.8.10">
    <property type="entry name" value="DNA helicase RuvA subunit, C-terminal domain"/>
    <property type="match status" value="1"/>
</dbReference>
<dbReference type="EMBL" id="CP011126">
    <property type="protein sequence ID" value="AKQ33993.1"/>
    <property type="molecule type" value="Genomic_DNA"/>
</dbReference>